<dbReference type="PANTHER" id="PTHR24421:SF10">
    <property type="entry name" value="NITRATE_NITRITE SENSOR PROTEIN NARQ"/>
    <property type="match status" value="1"/>
</dbReference>
<evidence type="ECO:0000256" key="3">
    <source>
        <dbReference type="ARBA" id="ARBA00022553"/>
    </source>
</evidence>
<dbReference type="Proteomes" id="UP000590749">
    <property type="component" value="Unassembled WGS sequence"/>
</dbReference>
<name>A0A7W5FH00_9ACTN</name>
<dbReference type="EC" id="2.7.13.3" evidence="2"/>
<dbReference type="GO" id="GO:0016020">
    <property type="term" value="C:membrane"/>
    <property type="evidence" value="ECO:0007669"/>
    <property type="project" value="InterPro"/>
</dbReference>
<evidence type="ECO:0000256" key="7">
    <source>
        <dbReference type="ARBA" id="ARBA00022840"/>
    </source>
</evidence>
<dbReference type="Gene3D" id="1.20.5.1930">
    <property type="match status" value="1"/>
</dbReference>
<gene>
    <name evidence="12" type="ORF">FHR83_005660</name>
</gene>
<feature type="transmembrane region" description="Helical" evidence="9">
    <location>
        <begin position="134"/>
        <end position="155"/>
    </location>
</feature>
<dbReference type="InterPro" id="IPR036890">
    <property type="entry name" value="HATPase_C_sf"/>
</dbReference>
<dbReference type="GO" id="GO:0046983">
    <property type="term" value="F:protein dimerization activity"/>
    <property type="evidence" value="ECO:0007669"/>
    <property type="project" value="InterPro"/>
</dbReference>
<keyword evidence="9" id="KW-0472">Membrane</keyword>
<reference evidence="12 13" key="1">
    <citation type="submission" date="2020-08" db="EMBL/GenBank/DDBJ databases">
        <title>Genomic Encyclopedia of Type Strains, Phase III (KMG-III): the genomes of soil and plant-associated and newly described type strains.</title>
        <authorList>
            <person name="Whitman W."/>
        </authorList>
    </citation>
    <scope>NUCLEOTIDE SEQUENCE [LARGE SCALE GENOMIC DNA]</scope>
    <source>
        <strain evidence="12 13">CECT 3287</strain>
    </source>
</reference>
<feature type="transmembrane region" description="Helical" evidence="9">
    <location>
        <begin position="64"/>
        <end position="82"/>
    </location>
</feature>
<keyword evidence="7" id="KW-0067">ATP-binding</keyword>
<feature type="domain" description="DUF7134" evidence="11">
    <location>
        <begin position="4"/>
        <end position="161"/>
    </location>
</feature>
<evidence type="ECO:0000256" key="6">
    <source>
        <dbReference type="ARBA" id="ARBA00022777"/>
    </source>
</evidence>
<dbReference type="Pfam" id="PF07730">
    <property type="entry name" value="HisKA_3"/>
    <property type="match status" value="1"/>
</dbReference>
<dbReference type="GO" id="GO:0000155">
    <property type="term" value="F:phosphorelay sensor kinase activity"/>
    <property type="evidence" value="ECO:0007669"/>
    <property type="project" value="InterPro"/>
</dbReference>
<evidence type="ECO:0000313" key="12">
    <source>
        <dbReference type="EMBL" id="MBB3097975.1"/>
    </source>
</evidence>
<dbReference type="GO" id="GO:0005524">
    <property type="term" value="F:ATP binding"/>
    <property type="evidence" value="ECO:0007669"/>
    <property type="project" value="UniProtKB-KW"/>
</dbReference>
<protein>
    <recommendedName>
        <fullName evidence="2">histidine kinase</fullName>
        <ecNumber evidence="2">2.7.13.3</ecNumber>
    </recommendedName>
</protein>
<evidence type="ECO:0000256" key="5">
    <source>
        <dbReference type="ARBA" id="ARBA00022741"/>
    </source>
</evidence>
<dbReference type="InterPro" id="IPR011712">
    <property type="entry name" value="Sig_transdc_His_kin_sub3_dim/P"/>
</dbReference>
<keyword evidence="4" id="KW-0808">Transferase</keyword>
<keyword evidence="3" id="KW-0597">Phosphoprotein</keyword>
<dbReference type="CDD" id="cd16917">
    <property type="entry name" value="HATPase_UhpB-NarQ-NarX-like"/>
    <property type="match status" value="1"/>
</dbReference>
<dbReference type="InterPro" id="IPR055558">
    <property type="entry name" value="DUF7134"/>
</dbReference>
<dbReference type="AlphaFoldDB" id="A0A7W5FH00"/>
<evidence type="ECO:0000313" key="13">
    <source>
        <dbReference type="Proteomes" id="UP000590749"/>
    </source>
</evidence>
<keyword evidence="9" id="KW-0812">Transmembrane</keyword>
<keyword evidence="5" id="KW-0547">Nucleotide-binding</keyword>
<feature type="domain" description="Signal transduction histidine kinase subgroup 3 dimerisation and phosphoacceptor" evidence="10">
    <location>
        <begin position="190"/>
        <end position="255"/>
    </location>
</feature>
<dbReference type="Pfam" id="PF23539">
    <property type="entry name" value="DUF7134"/>
    <property type="match status" value="1"/>
</dbReference>
<proteinExistence type="predicted"/>
<keyword evidence="6 12" id="KW-0418">Kinase</keyword>
<sequence length="391" mass="41940">MTMRRWLVDSTVALFAAVFTLVMLQQGGLGSQEGVYRQLDVLGVVLALASTLPLVFARRFPATVYAIATVASLCLLALDYPLDVPPGALIATYAMAEKFGGASRGPRYAAWAAVMLFPALSIALMAVNHQARSMLSIAPGFAAWITMVLLVWVAGDRNRLRQERIAELEEHARLRELDIAAQRRLAAAQERTRIARELHDSAGHAINVILVQAGAARLLHERDPQRSRQAIETIEEVAQSTIADIDRLVRALREESGPADPAPADTAALEQLVDRHRAGGLQVSTTFDGAPRGLPSGVAWAAYRILQEALTNAARHGSGTADVRMAYGRSEVEIEVSNPVGSVSQPGGGMGIVGMRERVALLDGTLEADTTGPNLFRLHARLPIAATEAAV</sequence>
<feature type="transmembrane region" description="Helical" evidence="9">
    <location>
        <begin position="108"/>
        <end position="127"/>
    </location>
</feature>
<keyword evidence="9" id="KW-1133">Transmembrane helix</keyword>
<evidence type="ECO:0000256" key="4">
    <source>
        <dbReference type="ARBA" id="ARBA00022679"/>
    </source>
</evidence>
<dbReference type="Gene3D" id="3.30.565.10">
    <property type="entry name" value="Histidine kinase-like ATPase, C-terminal domain"/>
    <property type="match status" value="1"/>
</dbReference>
<comment type="catalytic activity">
    <reaction evidence="1">
        <text>ATP + protein L-histidine = ADP + protein N-phospho-L-histidine.</text>
        <dbReference type="EC" id="2.7.13.3"/>
    </reaction>
</comment>
<evidence type="ECO:0000256" key="1">
    <source>
        <dbReference type="ARBA" id="ARBA00000085"/>
    </source>
</evidence>
<evidence type="ECO:0000259" key="10">
    <source>
        <dbReference type="Pfam" id="PF07730"/>
    </source>
</evidence>
<keyword evidence="13" id="KW-1185">Reference proteome</keyword>
<dbReference type="PANTHER" id="PTHR24421">
    <property type="entry name" value="NITRATE/NITRITE SENSOR PROTEIN NARX-RELATED"/>
    <property type="match status" value="1"/>
</dbReference>
<comment type="caution">
    <text evidence="12">The sequence shown here is derived from an EMBL/GenBank/DDBJ whole genome shotgun (WGS) entry which is preliminary data.</text>
</comment>
<accession>A0A7W5FH00</accession>
<organism evidence="12 13">
    <name type="scientific">Actinoplanes campanulatus</name>
    <dbReference type="NCBI Taxonomy" id="113559"/>
    <lineage>
        <taxon>Bacteria</taxon>
        <taxon>Bacillati</taxon>
        <taxon>Actinomycetota</taxon>
        <taxon>Actinomycetes</taxon>
        <taxon>Micromonosporales</taxon>
        <taxon>Micromonosporaceae</taxon>
        <taxon>Actinoplanes</taxon>
    </lineage>
</organism>
<evidence type="ECO:0000256" key="9">
    <source>
        <dbReference type="SAM" id="Phobius"/>
    </source>
</evidence>
<dbReference type="EMBL" id="JACHXF010000013">
    <property type="protein sequence ID" value="MBB3097975.1"/>
    <property type="molecule type" value="Genomic_DNA"/>
</dbReference>
<evidence type="ECO:0000259" key="11">
    <source>
        <dbReference type="Pfam" id="PF23539"/>
    </source>
</evidence>
<dbReference type="SUPFAM" id="SSF55874">
    <property type="entry name" value="ATPase domain of HSP90 chaperone/DNA topoisomerase II/histidine kinase"/>
    <property type="match status" value="1"/>
</dbReference>
<evidence type="ECO:0000256" key="2">
    <source>
        <dbReference type="ARBA" id="ARBA00012438"/>
    </source>
</evidence>
<feature type="transmembrane region" description="Helical" evidence="9">
    <location>
        <begin position="40"/>
        <end position="57"/>
    </location>
</feature>
<keyword evidence="8" id="KW-0902">Two-component regulatory system</keyword>
<evidence type="ECO:0000256" key="8">
    <source>
        <dbReference type="ARBA" id="ARBA00023012"/>
    </source>
</evidence>
<dbReference type="InterPro" id="IPR050482">
    <property type="entry name" value="Sensor_HK_TwoCompSys"/>
</dbReference>